<dbReference type="PANTHER" id="PTHR48467:SF1">
    <property type="entry name" value="GLUTAMATE SYNTHASE 1 [NADH], CHLOROPLASTIC-LIKE"/>
    <property type="match status" value="1"/>
</dbReference>
<evidence type="ECO:0000313" key="7">
    <source>
        <dbReference type="EMBL" id="CAH2068488.1"/>
    </source>
</evidence>
<organism evidence="7 8">
    <name type="scientific">Iphiclides podalirius</name>
    <name type="common">scarce swallowtail</name>
    <dbReference type="NCBI Taxonomy" id="110791"/>
    <lineage>
        <taxon>Eukaryota</taxon>
        <taxon>Metazoa</taxon>
        <taxon>Ecdysozoa</taxon>
        <taxon>Arthropoda</taxon>
        <taxon>Hexapoda</taxon>
        <taxon>Insecta</taxon>
        <taxon>Pterygota</taxon>
        <taxon>Neoptera</taxon>
        <taxon>Endopterygota</taxon>
        <taxon>Lepidoptera</taxon>
        <taxon>Glossata</taxon>
        <taxon>Ditrysia</taxon>
        <taxon>Papilionoidea</taxon>
        <taxon>Papilionidae</taxon>
        <taxon>Papilioninae</taxon>
        <taxon>Iphiclides</taxon>
    </lineage>
</organism>
<dbReference type="Gene3D" id="3.40.50.720">
    <property type="entry name" value="NAD(P)-binding Rossmann-like Domain"/>
    <property type="match status" value="1"/>
</dbReference>
<dbReference type="Gene3D" id="3.50.50.60">
    <property type="entry name" value="FAD/NAD(P)-binding domain"/>
    <property type="match status" value="1"/>
</dbReference>
<reference evidence="7" key="1">
    <citation type="submission" date="2022-03" db="EMBL/GenBank/DDBJ databases">
        <authorList>
            <person name="Martin H S."/>
        </authorList>
    </citation>
    <scope>NUCLEOTIDE SEQUENCE</scope>
</reference>
<evidence type="ECO:0000256" key="1">
    <source>
        <dbReference type="ARBA" id="ARBA00001974"/>
    </source>
</evidence>
<evidence type="ECO:0000256" key="5">
    <source>
        <dbReference type="ARBA" id="ARBA00023002"/>
    </source>
</evidence>
<keyword evidence="2" id="KW-0285">Flavoprotein</keyword>
<dbReference type="EMBL" id="OW152817">
    <property type="protein sequence ID" value="CAH2068488.1"/>
    <property type="molecule type" value="Genomic_DNA"/>
</dbReference>
<dbReference type="Pfam" id="PF16178">
    <property type="entry name" value="Anoct_dimer"/>
    <property type="match status" value="2"/>
</dbReference>
<evidence type="ECO:0000259" key="6">
    <source>
        <dbReference type="Pfam" id="PF16178"/>
    </source>
</evidence>
<keyword evidence="3" id="KW-0274">FAD</keyword>
<accession>A0ABN8IY94</accession>
<evidence type="ECO:0000256" key="3">
    <source>
        <dbReference type="ARBA" id="ARBA00022827"/>
    </source>
</evidence>
<dbReference type="PRINTS" id="PR00419">
    <property type="entry name" value="ADXRDTASE"/>
</dbReference>
<comment type="cofactor">
    <cofactor evidence="1">
        <name>FAD</name>
        <dbReference type="ChEBI" id="CHEBI:57692"/>
    </cofactor>
</comment>
<gene>
    <name evidence="7" type="ORF">IPOD504_LOCUS14365</name>
</gene>
<feature type="domain" description="Anoctamin dimerisation" evidence="6">
    <location>
        <begin position="173"/>
        <end position="235"/>
    </location>
</feature>
<sequence length="534" mass="61676">MHISKYLNNVNVDILEKLPVPFGLVRYGVAPDHPEVKNVINQFTKVATKPNINFYGNISLGKDITLYQLRQHYDAVLLTYGAEEDKFLGIENEQGQNIVAARNFVGWYNGHPRDTNLKVDLSGSTAAILGQGNVALDVARILLTPIDILRKTDITEHALSTLAESKNSIFTGFLRDGVKRIDLVLVINDDGDGKVEMFRVNFLNNVIKAGLEIELESGVESHEEFINVGNKFQGMANERELIKAVRMHDLGPINYSSLERSIIVYRVLLSLPFGFHENYFGLNRVRTDYNRGKSVNSEIPCWEKEYELCPIDEDFLNDKYMSLALAHVAVHRAQISGSNLHFRHPEYGRHGDFSLSTLSRFMYKNIPSNTFPELNNNFNCSYFQALLETCSFPIMLEKFIPLNRYWEAKRLKWWFIFFYEESLIGTNVPETFAARTFRDGVRKIDLIIVTKDDQDTENEKHRVNYLINIVKFGLEIELEPGIMQIHKNVVFVKVHAPDTVLYEYGKVFGFRRFKNSRDEFLKMSYDWEWINIVR</sequence>
<evidence type="ECO:0000256" key="4">
    <source>
        <dbReference type="ARBA" id="ARBA00022857"/>
    </source>
</evidence>
<dbReference type="PANTHER" id="PTHR48467">
    <property type="entry name" value="GLUTAMATE SYNTHASE 1 [NADH], CHLOROPLASTIC-LIKE"/>
    <property type="match status" value="1"/>
</dbReference>
<dbReference type="InterPro" id="IPR055275">
    <property type="entry name" value="Ferredox_Rdtase"/>
</dbReference>
<keyword evidence="4" id="KW-0521">NADP</keyword>
<protein>
    <recommendedName>
        <fullName evidence="6">Anoctamin dimerisation domain-containing protein</fullName>
    </recommendedName>
</protein>
<proteinExistence type="predicted"/>
<keyword evidence="8" id="KW-1185">Reference proteome</keyword>
<feature type="domain" description="Anoctamin dimerisation" evidence="6">
    <location>
        <begin position="437"/>
        <end position="511"/>
    </location>
</feature>
<name>A0ABN8IY94_9NEOP</name>
<dbReference type="InterPro" id="IPR032394">
    <property type="entry name" value="Anoct_dimer"/>
</dbReference>
<dbReference type="InterPro" id="IPR036188">
    <property type="entry name" value="FAD/NAD-bd_sf"/>
</dbReference>
<dbReference type="SUPFAM" id="SSF51971">
    <property type="entry name" value="Nucleotide-binding domain"/>
    <property type="match status" value="1"/>
</dbReference>
<keyword evidence="5" id="KW-0560">Oxidoreductase</keyword>
<evidence type="ECO:0000256" key="2">
    <source>
        <dbReference type="ARBA" id="ARBA00022630"/>
    </source>
</evidence>
<dbReference type="Proteomes" id="UP000837857">
    <property type="component" value="Chromosome 5"/>
</dbReference>
<evidence type="ECO:0000313" key="8">
    <source>
        <dbReference type="Proteomes" id="UP000837857"/>
    </source>
</evidence>
<feature type="non-terminal residue" evidence="7">
    <location>
        <position position="1"/>
    </location>
</feature>